<evidence type="ECO:0000313" key="2">
    <source>
        <dbReference type="Proteomes" id="UP000356253"/>
    </source>
</evidence>
<keyword evidence="2" id="KW-1185">Reference proteome</keyword>
<name>A0AC61Y865_9FLAO</name>
<evidence type="ECO:0000313" key="1">
    <source>
        <dbReference type="EMBL" id="VVV00694.1"/>
    </source>
</evidence>
<comment type="caution">
    <text evidence="1">The sequence shown here is derived from an EMBL/GenBank/DDBJ whole genome shotgun (WGS) entry which is preliminary data.</text>
</comment>
<accession>A0AC61Y865</accession>
<dbReference type="EMBL" id="CABVMM010000007">
    <property type="protein sequence ID" value="VVV00694.1"/>
    <property type="molecule type" value="Genomic_DNA"/>
</dbReference>
<protein>
    <submittedName>
        <fullName evidence="1">CRP-like cAMP-activated global transcriptional regulator</fullName>
    </submittedName>
</protein>
<gene>
    <name evidence="1" type="primary">crp_3</name>
    <name evidence="1" type="ORF">FVB9532_01968</name>
</gene>
<proteinExistence type="predicted"/>
<organism evidence="1 2">
    <name type="scientific">Mesonia oceanica</name>
    <dbReference type="NCBI Taxonomy" id="2687242"/>
    <lineage>
        <taxon>Bacteria</taxon>
        <taxon>Pseudomonadati</taxon>
        <taxon>Bacteroidota</taxon>
        <taxon>Flavobacteriia</taxon>
        <taxon>Flavobacteriales</taxon>
        <taxon>Flavobacteriaceae</taxon>
        <taxon>Mesonia</taxon>
    </lineage>
</organism>
<dbReference type="Proteomes" id="UP000356253">
    <property type="component" value="Unassembled WGS sequence"/>
</dbReference>
<sequence>MEKSTEEYEIAFNGLREHPFFKNIDENILNTLLKAMTLKSWEKGQEFYSINDTLRRFHIILKGRVKVYQIDPTTTREFTLYILAENDVFDVITLLDGHKHTKLFKTLDTVTVLNVPMEMARKWIQIHPEINKTLMPYLASRMRSLETNLTNNVLSDIPTRLAKLILQNIDKSSNELQLIHNLTNDEIASLIGSTRAVVNRHLQRLKKEGIIEMQRRHTVVKDIEALIKKIENRF</sequence>
<reference evidence="1" key="1">
    <citation type="submission" date="2019-09" db="EMBL/GenBank/DDBJ databases">
        <authorList>
            <person name="Rodrigo-Torres L."/>
            <person name="Arahal R. D."/>
            <person name="Lucena T."/>
        </authorList>
    </citation>
    <scope>NUCLEOTIDE SEQUENCE</scope>
    <source>
        <strain evidence="1">ISS653</strain>
    </source>
</reference>